<protein>
    <submittedName>
        <fullName evidence="3">Cold-shock protein</fullName>
    </submittedName>
</protein>
<dbReference type="CDD" id="cd04458">
    <property type="entry name" value="CSP_CDS"/>
    <property type="match status" value="1"/>
</dbReference>
<accession>A0A4Y3NFI6</accession>
<evidence type="ECO:0000313" key="4">
    <source>
        <dbReference type="Proteomes" id="UP000317715"/>
    </source>
</evidence>
<dbReference type="PROSITE" id="PS51857">
    <property type="entry name" value="CSD_2"/>
    <property type="match status" value="1"/>
</dbReference>
<evidence type="ECO:0000259" key="2">
    <source>
        <dbReference type="PROSITE" id="PS51857"/>
    </source>
</evidence>
<dbReference type="AlphaFoldDB" id="A0A4Y3NFI6"/>
<dbReference type="Proteomes" id="UP000317715">
    <property type="component" value="Unassembled WGS sequence"/>
</dbReference>
<dbReference type="InterPro" id="IPR012340">
    <property type="entry name" value="NA-bd_OB-fold"/>
</dbReference>
<sequence length="165" mass="17689">MKEQTNTDRAVTLDPADPCGCGERPDVSPKARTKKVDYVPTGKVKWYDKEKGFGFLAAEDGQEVFLPKTSLPAGVTELKAGTRVEFGVADGRRGAQALGLRVLEKTPSIAKAKRMNARDLAPMVQDLVTVLDNLSGSLSSGKYPDGNKAKAISLALRKVADELEA</sequence>
<dbReference type="SMART" id="SM00357">
    <property type="entry name" value="CSP"/>
    <property type="match status" value="1"/>
</dbReference>
<dbReference type="GO" id="GO:0003676">
    <property type="term" value="F:nucleic acid binding"/>
    <property type="evidence" value="ECO:0007669"/>
    <property type="project" value="InterPro"/>
</dbReference>
<dbReference type="Gene3D" id="2.40.50.140">
    <property type="entry name" value="Nucleic acid-binding proteins"/>
    <property type="match status" value="1"/>
</dbReference>
<name>A0A4Y3NFI6_PAEAU</name>
<reference evidence="3 4" key="1">
    <citation type="submission" date="2019-06" db="EMBL/GenBank/DDBJ databases">
        <title>Whole genome shotgun sequence of Paenarthrobacter aurescens NBRC 12136.</title>
        <authorList>
            <person name="Hosoyama A."/>
            <person name="Uohara A."/>
            <person name="Ohji S."/>
            <person name="Ichikawa N."/>
        </authorList>
    </citation>
    <scope>NUCLEOTIDE SEQUENCE [LARGE SCALE GENOMIC DNA]</scope>
    <source>
        <strain evidence="3 4">NBRC 12136</strain>
    </source>
</reference>
<feature type="compositionally biased region" description="Basic and acidic residues" evidence="1">
    <location>
        <begin position="23"/>
        <end position="34"/>
    </location>
</feature>
<keyword evidence="4" id="KW-1185">Reference proteome</keyword>
<dbReference type="InterPro" id="IPR011129">
    <property type="entry name" value="CSD"/>
</dbReference>
<organism evidence="3 4">
    <name type="scientific">Paenarthrobacter aurescens</name>
    <name type="common">Arthrobacter aurescens</name>
    <dbReference type="NCBI Taxonomy" id="43663"/>
    <lineage>
        <taxon>Bacteria</taxon>
        <taxon>Bacillati</taxon>
        <taxon>Actinomycetota</taxon>
        <taxon>Actinomycetes</taxon>
        <taxon>Micrococcales</taxon>
        <taxon>Micrococcaceae</taxon>
        <taxon>Paenarthrobacter</taxon>
    </lineage>
</organism>
<proteinExistence type="predicted"/>
<gene>
    <name evidence="3" type="ORF">AAU01_35390</name>
</gene>
<dbReference type="EMBL" id="BJMD01000026">
    <property type="protein sequence ID" value="GEB20784.1"/>
    <property type="molecule type" value="Genomic_DNA"/>
</dbReference>
<evidence type="ECO:0000256" key="1">
    <source>
        <dbReference type="SAM" id="MobiDB-lite"/>
    </source>
</evidence>
<feature type="region of interest" description="Disordered" evidence="1">
    <location>
        <begin position="1"/>
        <end position="34"/>
    </location>
</feature>
<dbReference type="PRINTS" id="PR00050">
    <property type="entry name" value="COLDSHOCK"/>
</dbReference>
<comment type="caution">
    <text evidence="3">The sequence shown here is derived from an EMBL/GenBank/DDBJ whole genome shotgun (WGS) entry which is preliminary data.</text>
</comment>
<dbReference type="SUPFAM" id="SSF50249">
    <property type="entry name" value="Nucleic acid-binding proteins"/>
    <property type="match status" value="1"/>
</dbReference>
<dbReference type="Pfam" id="PF00313">
    <property type="entry name" value="CSD"/>
    <property type="match status" value="1"/>
</dbReference>
<evidence type="ECO:0000313" key="3">
    <source>
        <dbReference type="EMBL" id="GEB20784.1"/>
    </source>
</evidence>
<dbReference type="InterPro" id="IPR002059">
    <property type="entry name" value="CSP_DNA-bd"/>
</dbReference>
<feature type="domain" description="CSD" evidence="2">
    <location>
        <begin position="39"/>
        <end position="102"/>
    </location>
</feature>